<evidence type="ECO:0000313" key="1">
    <source>
        <dbReference type="EMBL" id="KAG0415874.1"/>
    </source>
</evidence>
<keyword evidence="2" id="KW-1185">Reference proteome</keyword>
<gene>
    <name evidence="1" type="ORF">HPB47_006953</name>
</gene>
<protein>
    <submittedName>
        <fullName evidence="1">Uncharacterized protein</fullName>
    </submittedName>
</protein>
<accession>A0AC60P8Z1</accession>
<sequence length="228" mass="24977">MAPLGLVPPQQCRANMSTADTAASQLINISASILSQDIGILLEGDDLVEKWITLCLKYGLRTLACPGNQRRCPTCSTTLTRPYEPQPCTPWCLHCQGHHSPFAEICHIRKQYDDASAGAALRQSLRHRQQMARSTVSPPLLTVQYPRLGRHPAHSQPRSHCSPLPLRRSANSGSPTTCGIVSCHQDIDQNIISLHCPSFSAASYRHNTAEPAAARRTRPNLSCPLPMS</sequence>
<comment type="caution">
    <text evidence="1">The sequence shown here is derived from an EMBL/GenBank/DDBJ whole genome shotgun (WGS) entry which is preliminary data.</text>
</comment>
<organism evidence="1 2">
    <name type="scientific">Ixodes persulcatus</name>
    <name type="common">Taiga tick</name>
    <dbReference type="NCBI Taxonomy" id="34615"/>
    <lineage>
        <taxon>Eukaryota</taxon>
        <taxon>Metazoa</taxon>
        <taxon>Ecdysozoa</taxon>
        <taxon>Arthropoda</taxon>
        <taxon>Chelicerata</taxon>
        <taxon>Arachnida</taxon>
        <taxon>Acari</taxon>
        <taxon>Parasitiformes</taxon>
        <taxon>Ixodida</taxon>
        <taxon>Ixodoidea</taxon>
        <taxon>Ixodidae</taxon>
        <taxon>Ixodinae</taxon>
        <taxon>Ixodes</taxon>
    </lineage>
</organism>
<evidence type="ECO:0000313" key="2">
    <source>
        <dbReference type="Proteomes" id="UP000805193"/>
    </source>
</evidence>
<dbReference type="EMBL" id="JABSTQ010011015">
    <property type="protein sequence ID" value="KAG0415874.1"/>
    <property type="molecule type" value="Genomic_DNA"/>
</dbReference>
<reference evidence="1 2" key="1">
    <citation type="journal article" date="2020" name="Cell">
        <title>Large-Scale Comparative Analyses of Tick Genomes Elucidate Their Genetic Diversity and Vector Capacities.</title>
        <authorList>
            <consortium name="Tick Genome and Microbiome Consortium (TIGMIC)"/>
            <person name="Jia N."/>
            <person name="Wang J."/>
            <person name="Shi W."/>
            <person name="Du L."/>
            <person name="Sun Y."/>
            <person name="Zhan W."/>
            <person name="Jiang J.F."/>
            <person name="Wang Q."/>
            <person name="Zhang B."/>
            <person name="Ji P."/>
            <person name="Bell-Sakyi L."/>
            <person name="Cui X.M."/>
            <person name="Yuan T.T."/>
            <person name="Jiang B.G."/>
            <person name="Yang W.F."/>
            <person name="Lam T.T."/>
            <person name="Chang Q.C."/>
            <person name="Ding S.J."/>
            <person name="Wang X.J."/>
            <person name="Zhu J.G."/>
            <person name="Ruan X.D."/>
            <person name="Zhao L."/>
            <person name="Wei J.T."/>
            <person name="Ye R.Z."/>
            <person name="Que T.C."/>
            <person name="Du C.H."/>
            <person name="Zhou Y.H."/>
            <person name="Cheng J.X."/>
            <person name="Dai P.F."/>
            <person name="Guo W.B."/>
            <person name="Han X.H."/>
            <person name="Huang E.J."/>
            <person name="Li L.F."/>
            <person name="Wei W."/>
            <person name="Gao Y.C."/>
            <person name="Liu J.Z."/>
            <person name="Shao H.Z."/>
            <person name="Wang X."/>
            <person name="Wang C.C."/>
            <person name="Yang T.C."/>
            <person name="Huo Q.B."/>
            <person name="Li W."/>
            <person name="Chen H.Y."/>
            <person name="Chen S.E."/>
            <person name="Zhou L.G."/>
            <person name="Ni X.B."/>
            <person name="Tian J.H."/>
            <person name="Sheng Y."/>
            <person name="Liu T."/>
            <person name="Pan Y.S."/>
            <person name="Xia L.Y."/>
            <person name="Li J."/>
            <person name="Zhao F."/>
            <person name="Cao W.C."/>
        </authorList>
    </citation>
    <scope>NUCLEOTIDE SEQUENCE [LARGE SCALE GENOMIC DNA]</scope>
    <source>
        <strain evidence="1">Iper-2018</strain>
    </source>
</reference>
<dbReference type="Proteomes" id="UP000805193">
    <property type="component" value="Unassembled WGS sequence"/>
</dbReference>
<proteinExistence type="predicted"/>
<name>A0AC60P8Z1_IXOPE</name>